<keyword evidence="1" id="KW-1133">Transmembrane helix</keyword>
<evidence type="ECO:0008006" key="4">
    <source>
        <dbReference type="Google" id="ProtNLM"/>
    </source>
</evidence>
<gene>
    <name evidence="2" type="ORF">H8704_00765</name>
</gene>
<keyword evidence="1" id="KW-0812">Transmembrane</keyword>
<name>A0ABR7MZG5_9FIRM</name>
<evidence type="ECO:0000313" key="3">
    <source>
        <dbReference type="Proteomes" id="UP000606193"/>
    </source>
</evidence>
<evidence type="ECO:0000256" key="1">
    <source>
        <dbReference type="SAM" id="Phobius"/>
    </source>
</evidence>
<reference evidence="2 3" key="1">
    <citation type="submission" date="2020-08" db="EMBL/GenBank/DDBJ databases">
        <title>Genome public.</title>
        <authorList>
            <person name="Liu C."/>
            <person name="Sun Q."/>
        </authorList>
    </citation>
    <scope>NUCLEOTIDE SEQUENCE [LARGE SCALE GENOMIC DNA]</scope>
    <source>
        <strain evidence="2 3">NSJ-37</strain>
    </source>
</reference>
<feature type="transmembrane region" description="Helical" evidence="1">
    <location>
        <begin position="217"/>
        <end position="235"/>
    </location>
</feature>
<keyword evidence="3" id="KW-1185">Reference proteome</keyword>
<feature type="transmembrane region" description="Helical" evidence="1">
    <location>
        <begin position="87"/>
        <end position="105"/>
    </location>
</feature>
<evidence type="ECO:0000313" key="2">
    <source>
        <dbReference type="EMBL" id="MBC8561173.1"/>
    </source>
</evidence>
<comment type="caution">
    <text evidence="2">The sequence shown here is derived from an EMBL/GenBank/DDBJ whole genome shotgun (WGS) entry which is preliminary data.</text>
</comment>
<dbReference type="Proteomes" id="UP000606193">
    <property type="component" value="Unassembled WGS sequence"/>
</dbReference>
<proteinExistence type="predicted"/>
<dbReference type="RefSeq" id="WP_249296923.1">
    <property type="nucleotide sequence ID" value="NZ_JACRSX010000001.1"/>
</dbReference>
<dbReference type="EMBL" id="JACRSX010000001">
    <property type="protein sequence ID" value="MBC8561173.1"/>
    <property type="molecule type" value="Genomic_DNA"/>
</dbReference>
<keyword evidence="1" id="KW-0472">Membrane</keyword>
<feature type="transmembrane region" description="Helical" evidence="1">
    <location>
        <begin position="126"/>
        <end position="147"/>
    </location>
</feature>
<sequence length="290" mass="33151">MKEMIRFEAKRCAGSRETKLVVLFSFLIALGHFLSFCIWYVGYRQGGVMGAEELKYMADNPDFNTVYPACLYEGFIGGEAYTFWNSVYFYILPVLAALPFGWSYFQDETTGYLRQIYSRVSRSQYLTAKMIVTFCSGAVGGTLTYILSFAVNALYLPAVKPNEVAQHNFITNRMFMAEWYFSKPWLYFGVYLLIIMLCGGLLAVSSLLISFVARNRLIICMFPFILYLSADYLLMELGLEKYSIAGIINPMMADSKVDMNFPLIAGIFGILLLLCVFSFWWIGCHRKKII</sequence>
<feature type="transmembrane region" description="Helical" evidence="1">
    <location>
        <begin position="20"/>
        <end position="41"/>
    </location>
</feature>
<accession>A0ABR7MZG5</accession>
<feature type="transmembrane region" description="Helical" evidence="1">
    <location>
        <begin position="185"/>
        <end position="210"/>
    </location>
</feature>
<feature type="transmembrane region" description="Helical" evidence="1">
    <location>
        <begin position="261"/>
        <end position="282"/>
    </location>
</feature>
<protein>
    <recommendedName>
        <fullName evidence="4">ABC transporter permease</fullName>
    </recommendedName>
</protein>
<organism evidence="2 3">
    <name type="scientific">Jutongia huaianensis</name>
    <dbReference type="NCBI Taxonomy" id="2763668"/>
    <lineage>
        <taxon>Bacteria</taxon>
        <taxon>Bacillati</taxon>
        <taxon>Bacillota</taxon>
        <taxon>Clostridia</taxon>
        <taxon>Lachnospirales</taxon>
        <taxon>Lachnospiraceae</taxon>
        <taxon>Jutongia</taxon>
    </lineage>
</organism>